<name>A0A9D4BHV2_DREPO</name>
<keyword evidence="1" id="KW-1133">Transmembrane helix</keyword>
<dbReference type="Proteomes" id="UP000828390">
    <property type="component" value="Unassembled WGS sequence"/>
</dbReference>
<protein>
    <submittedName>
        <fullName evidence="2">Uncharacterized protein</fullName>
    </submittedName>
</protein>
<dbReference type="EMBL" id="JAIWYP010000015">
    <property type="protein sequence ID" value="KAH3703785.1"/>
    <property type="molecule type" value="Genomic_DNA"/>
</dbReference>
<sequence length="488" mass="54153">MATCNLAEPNLTYDNKSYQVGSTTVEQIQNANVWIGYQLAKMPFLFLGCGSWNTGKTYNITSIGDCYHLCGGGTFEIKATGNDDILSNHTYKECRCVTATDLGNGNQNRSCDRVSFPSAVFSPINVISSEVSTSHNTSGDCLLYYYPKFLWGPCEQTHYIKVMCSTCKGSNTTAESFDDPTGQKNSWSAANDICLKHNYHPASIKSITNSYFSTVQMQYYWTGIIRSTALIKSTSAKILTIYPVEQFAFFKTVDRVLKFARNDVNKKALCMQGLPTTENSISPYSTDDVCTYEHSTTEESVTREFSIGVGIGVAVGILCIVGTVVVIFVLRRRGILSCKLGTKTAEPEPVNLAFASRSYEETVGNHNYFILEKSIQSIRGHAEHYNTAEEPKEDNLETDHYNSINDTEEPYQSVKDDYDYTSNAVRTEPNTRKPDAIYNKLKLDRPGDYDHVAGLGYNMSQPGSDYDTSALARTNAGGDDYNHITTAC</sequence>
<dbReference type="SUPFAM" id="SSF56436">
    <property type="entry name" value="C-type lectin-like"/>
    <property type="match status" value="1"/>
</dbReference>
<dbReference type="AlphaFoldDB" id="A0A9D4BHV2"/>
<evidence type="ECO:0000313" key="3">
    <source>
        <dbReference type="Proteomes" id="UP000828390"/>
    </source>
</evidence>
<comment type="caution">
    <text evidence="2">The sequence shown here is derived from an EMBL/GenBank/DDBJ whole genome shotgun (WGS) entry which is preliminary data.</text>
</comment>
<keyword evidence="1" id="KW-0812">Transmembrane</keyword>
<reference evidence="2" key="1">
    <citation type="journal article" date="2019" name="bioRxiv">
        <title>The Genome of the Zebra Mussel, Dreissena polymorpha: A Resource for Invasive Species Research.</title>
        <authorList>
            <person name="McCartney M.A."/>
            <person name="Auch B."/>
            <person name="Kono T."/>
            <person name="Mallez S."/>
            <person name="Zhang Y."/>
            <person name="Obille A."/>
            <person name="Becker A."/>
            <person name="Abrahante J.E."/>
            <person name="Garbe J."/>
            <person name="Badalamenti J.P."/>
            <person name="Herman A."/>
            <person name="Mangelson H."/>
            <person name="Liachko I."/>
            <person name="Sullivan S."/>
            <person name="Sone E.D."/>
            <person name="Koren S."/>
            <person name="Silverstein K.A.T."/>
            <person name="Beckman K.B."/>
            <person name="Gohl D.M."/>
        </authorList>
    </citation>
    <scope>NUCLEOTIDE SEQUENCE</scope>
    <source>
        <strain evidence="2">Duluth1</strain>
        <tissue evidence="2">Whole animal</tissue>
    </source>
</reference>
<reference evidence="2" key="2">
    <citation type="submission" date="2020-11" db="EMBL/GenBank/DDBJ databases">
        <authorList>
            <person name="McCartney M.A."/>
            <person name="Auch B."/>
            <person name="Kono T."/>
            <person name="Mallez S."/>
            <person name="Becker A."/>
            <person name="Gohl D.M."/>
            <person name="Silverstein K.A.T."/>
            <person name="Koren S."/>
            <person name="Bechman K.B."/>
            <person name="Herman A."/>
            <person name="Abrahante J.E."/>
            <person name="Garbe J."/>
        </authorList>
    </citation>
    <scope>NUCLEOTIDE SEQUENCE</scope>
    <source>
        <strain evidence="2">Duluth1</strain>
        <tissue evidence="2">Whole animal</tissue>
    </source>
</reference>
<keyword evidence="1" id="KW-0472">Membrane</keyword>
<gene>
    <name evidence="2" type="ORF">DPMN_078831</name>
</gene>
<dbReference type="InterPro" id="IPR016187">
    <property type="entry name" value="CTDL_fold"/>
</dbReference>
<organism evidence="2 3">
    <name type="scientific">Dreissena polymorpha</name>
    <name type="common">Zebra mussel</name>
    <name type="synonym">Mytilus polymorpha</name>
    <dbReference type="NCBI Taxonomy" id="45954"/>
    <lineage>
        <taxon>Eukaryota</taxon>
        <taxon>Metazoa</taxon>
        <taxon>Spiralia</taxon>
        <taxon>Lophotrochozoa</taxon>
        <taxon>Mollusca</taxon>
        <taxon>Bivalvia</taxon>
        <taxon>Autobranchia</taxon>
        <taxon>Heteroconchia</taxon>
        <taxon>Euheterodonta</taxon>
        <taxon>Imparidentia</taxon>
        <taxon>Neoheterodontei</taxon>
        <taxon>Myida</taxon>
        <taxon>Dreissenoidea</taxon>
        <taxon>Dreissenidae</taxon>
        <taxon>Dreissena</taxon>
    </lineage>
</organism>
<feature type="transmembrane region" description="Helical" evidence="1">
    <location>
        <begin position="305"/>
        <end position="330"/>
    </location>
</feature>
<evidence type="ECO:0000256" key="1">
    <source>
        <dbReference type="SAM" id="Phobius"/>
    </source>
</evidence>
<accession>A0A9D4BHV2</accession>
<keyword evidence="3" id="KW-1185">Reference proteome</keyword>
<evidence type="ECO:0000313" key="2">
    <source>
        <dbReference type="EMBL" id="KAH3703785.1"/>
    </source>
</evidence>
<proteinExistence type="predicted"/>